<evidence type="ECO:0000313" key="10">
    <source>
        <dbReference type="Proteomes" id="UP000264310"/>
    </source>
</evidence>
<keyword evidence="3" id="KW-1003">Cell membrane</keyword>
<keyword evidence="5" id="KW-0472">Membrane</keyword>
<evidence type="ECO:0000256" key="4">
    <source>
        <dbReference type="ARBA" id="ARBA00022729"/>
    </source>
</evidence>
<evidence type="ECO:0000313" key="9">
    <source>
        <dbReference type="EMBL" id="RFC63079.1"/>
    </source>
</evidence>
<dbReference type="InterPro" id="IPR003760">
    <property type="entry name" value="PnrA-like"/>
</dbReference>
<dbReference type="SUPFAM" id="SSF53822">
    <property type="entry name" value="Periplasmic binding protein-like I"/>
    <property type="match status" value="1"/>
</dbReference>
<reference evidence="9 10" key="1">
    <citation type="submission" date="2018-08" db="EMBL/GenBank/DDBJ databases">
        <title>Fulvimarina sp. 85, whole genome shotgun sequence.</title>
        <authorList>
            <person name="Tuo L."/>
        </authorList>
    </citation>
    <scope>NUCLEOTIDE SEQUENCE [LARGE SCALE GENOMIC DNA]</scope>
    <source>
        <strain evidence="9 10">85</strain>
    </source>
</reference>
<keyword evidence="10" id="KW-1185">Reference proteome</keyword>
<keyword evidence="6" id="KW-0449">Lipoprotein</keyword>
<dbReference type="Proteomes" id="UP000264310">
    <property type="component" value="Unassembled WGS sequence"/>
</dbReference>
<comment type="caution">
    <text evidence="9">The sequence shown here is derived from an EMBL/GenBank/DDBJ whole genome shotgun (WGS) entry which is preliminary data.</text>
</comment>
<evidence type="ECO:0000256" key="3">
    <source>
        <dbReference type="ARBA" id="ARBA00022475"/>
    </source>
</evidence>
<dbReference type="OrthoDB" id="9784230at2"/>
<dbReference type="EMBL" id="QURL01000005">
    <property type="protein sequence ID" value="RFC63079.1"/>
    <property type="molecule type" value="Genomic_DNA"/>
</dbReference>
<feature type="chain" id="PRO_5016861558" evidence="7">
    <location>
        <begin position="32"/>
        <end position="343"/>
    </location>
</feature>
<organism evidence="9 10">
    <name type="scientific">Fulvimarina endophytica</name>
    <dbReference type="NCBI Taxonomy" id="2293836"/>
    <lineage>
        <taxon>Bacteria</taxon>
        <taxon>Pseudomonadati</taxon>
        <taxon>Pseudomonadota</taxon>
        <taxon>Alphaproteobacteria</taxon>
        <taxon>Hyphomicrobiales</taxon>
        <taxon>Aurantimonadaceae</taxon>
        <taxon>Fulvimarina</taxon>
    </lineage>
</organism>
<dbReference type="PANTHER" id="PTHR34296">
    <property type="entry name" value="TRANSCRIPTIONAL ACTIVATOR PROTEIN MED"/>
    <property type="match status" value="1"/>
</dbReference>
<evidence type="ECO:0000256" key="2">
    <source>
        <dbReference type="ARBA" id="ARBA00008610"/>
    </source>
</evidence>
<dbReference type="AlphaFoldDB" id="A0A371X1K0"/>
<gene>
    <name evidence="9" type="ORF">DYI37_14180</name>
</gene>
<keyword evidence="4 7" id="KW-0732">Signal</keyword>
<evidence type="ECO:0000256" key="1">
    <source>
        <dbReference type="ARBA" id="ARBA00004193"/>
    </source>
</evidence>
<feature type="signal peptide" evidence="7">
    <location>
        <begin position="1"/>
        <end position="31"/>
    </location>
</feature>
<evidence type="ECO:0000256" key="6">
    <source>
        <dbReference type="ARBA" id="ARBA00023288"/>
    </source>
</evidence>
<comment type="similarity">
    <text evidence="2">Belongs to the BMP lipoprotein family.</text>
</comment>
<feature type="domain" description="ABC transporter substrate-binding protein PnrA-like" evidence="8">
    <location>
        <begin position="38"/>
        <end position="331"/>
    </location>
</feature>
<proteinExistence type="inferred from homology"/>
<dbReference type="InterPro" id="IPR050957">
    <property type="entry name" value="BMP_lipoprotein"/>
</dbReference>
<protein>
    <submittedName>
        <fullName evidence="9">BMP family ABC transporter substrate-binding protein</fullName>
    </submittedName>
</protein>
<dbReference type="PANTHER" id="PTHR34296:SF2">
    <property type="entry name" value="ABC TRANSPORTER GUANOSINE-BINDING PROTEIN NUPN"/>
    <property type="match status" value="1"/>
</dbReference>
<dbReference type="CDD" id="cd06354">
    <property type="entry name" value="PBP1_PrnA-like"/>
    <property type="match status" value="1"/>
</dbReference>
<accession>A0A371X1K0</accession>
<dbReference type="GO" id="GO:0005886">
    <property type="term" value="C:plasma membrane"/>
    <property type="evidence" value="ECO:0007669"/>
    <property type="project" value="UniProtKB-SubCell"/>
</dbReference>
<dbReference type="Gene3D" id="3.40.50.2300">
    <property type="match status" value="2"/>
</dbReference>
<name>A0A371X1K0_9HYPH</name>
<comment type="subcellular location">
    <subcellularLocation>
        <location evidence="1">Cell membrane</location>
        <topology evidence="1">Lipid-anchor</topology>
    </subcellularLocation>
</comment>
<evidence type="ECO:0000259" key="8">
    <source>
        <dbReference type="Pfam" id="PF02608"/>
    </source>
</evidence>
<dbReference type="Pfam" id="PF02608">
    <property type="entry name" value="Bmp"/>
    <property type="match status" value="1"/>
</dbReference>
<evidence type="ECO:0000256" key="7">
    <source>
        <dbReference type="SAM" id="SignalP"/>
    </source>
</evidence>
<dbReference type="InterPro" id="IPR028082">
    <property type="entry name" value="Peripla_BP_I"/>
</dbReference>
<sequence length="343" mass="36878">MRGRGLEGSVRMRSSWIAAAVAALFATQVQAAEVEPAVVYDLGGKFDKSFNEAAYNGAERYKADTGTDYRDFEIQSDSQREQALRNFARRGFDPVIGIGFSQAQAIEKVADEYPDTHFVIVDAVVDKPNVRSVLFKEEQGSYLVGMLAAMASETGKIGFIGGMDIPLMRKFACGYVEGAQAVNPDIEIYENMVGTTGSAWNDPVRGGELAKSQFDQGADVVYHAAGGSGVGVLQAAADAGKLGIGVDSNQNMTHPGSVLTSMVKRVDNAVYDAIDDLAKDQWSAGVENFGLSDDGVAWALDENNRDLISNEMETRVGEAREKIIAGEIEVHDYMSDNSCPAKS</sequence>
<evidence type="ECO:0000256" key="5">
    <source>
        <dbReference type="ARBA" id="ARBA00023136"/>
    </source>
</evidence>